<reference evidence="1 2" key="1">
    <citation type="journal article" date="2014" name="PLoS Genet.">
        <title>Phylogenetically driven sequencing of extremely halophilic archaea reveals strategies for static and dynamic osmo-response.</title>
        <authorList>
            <person name="Becker E.A."/>
            <person name="Seitzer P.M."/>
            <person name="Tritt A."/>
            <person name="Larsen D."/>
            <person name="Krusor M."/>
            <person name="Yao A.I."/>
            <person name="Wu D."/>
            <person name="Madern D."/>
            <person name="Eisen J.A."/>
            <person name="Darling A.E."/>
            <person name="Facciotti M.T."/>
        </authorList>
    </citation>
    <scope>NUCLEOTIDE SEQUENCE [LARGE SCALE GENOMIC DNA]</scope>
    <source>
        <strain evidence="1 2">DSM 13077</strain>
    </source>
</reference>
<dbReference type="AlphaFoldDB" id="M0B618"/>
<comment type="caution">
    <text evidence="1">The sequence shown here is derived from an EMBL/GenBank/DDBJ whole genome shotgun (WGS) entry which is preliminary data.</text>
</comment>
<protein>
    <submittedName>
        <fullName evidence="1">Uncharacterized protein</fullName>
    </submittedName>
</protein>
<dbReference type="PATRIC" id="fig|1227491.4.peg.2055"/>
<evidence type="ECO:0000313" key="1">
    <source>
        <dbReference type="EMBL" id="ELZ05713.1"/>
    </source>
</evidence>
<keyword evidence="2" id="KW-1185">Reference proteome</keyword>
<evidence type="ECO:0000313" key="2">
    <source>
        <dbReference type="Proteomes" id="UP000011591"/>
    </source>
</evidence>
<dbReference type="Proteomes" id="UP000011591">
    <property type="component" value="Unassembled WGS sequence"/>
</dbReference>
<name>M0B618_9EURY</name>
<gene>
    <name evidence="1" type="ORF">C480_09960</name>
</gene>
<proteinExistence type="predicted"/>
<dbReference type="EMBL" id="AOIP01000022">
    <property type="protein sequence ID" value="ELZ05713.1"/>
    <property type="molecule type" value="Genomic_DNA"/>
</dbReference>
<organism evidence="1 2">
    <name type="scientific">Natrialba aegyptia DSM 13077</name>
    <dbReference type="NCBI Taxonomy" id="1227491"/>
    <lineage>
        <taxon>Archaea</taxon>
        <taxon>Methanobacteriati</taxon>
        <taxon>Methanobacteriota</taxon>
        <taxon>Stenosarchaea group</taxon>
        <taxon>Halobacteria</taxon>
        <taxon>Halobacteriales</taxon>
        <taxon>Natrialbaceae</taxon>
        <taxon>Natrialba</taxon>
    </lineage>
</organism>
<sequence length="234" mass="26920">MFYEYDTNWLVDIRVRTNGLGQYGWDTGFELSVEIDDELLSQVDVSDTYLKSLEQFVSAVQDELVAVVESEQEQSQFSSKEFAALMLYKREMVSENEAADALDVTVGTYRGKLGRIREKIAAAELTEQLLGEFEAHNERVRESSGYRAYGDLVSIHDAEDYPVSESDHGNQVRHHIQNIIDLLEHDNDAAYYDSVIERAQDRLEISYYRARYELERAIDKDLVVRDGNTVTRPE</sequence>
<accession>M0B618</accession>